<evidence type="ECO:0000313" key="1">
    <source>
        <dbReference type="EMBL" id="GER30680.1"/>
    </source>
</evidence>
<gene>
    <name evidence="1" type="ORF">STAS_06638</name>
</gene>
<accession>A0A5A7PDB2</accession>
<keyword evidence="2" id="KW-1185">Reference proteome</keyword>
<proteinExistence type="predicted"/>
<sequence>MATSLISPFDGPFTLNLWHGDSTAQFLCTSKSPGTWRDPIMRKPKTSCITLLSTLYSLPFIRKAKDFPLSCGTNVVKNSTDRSSHATLSMASYFSILSAFKYFLTSSEIFNESSNSQSSVLGIRHFIFMRLSVSEFELLLFESGEEGGVLQLWLTRRQPCRNISCRKEGVSKPGQNKWPEVVLSPEIGDERNDFLERS</sequence>
<dbReference type="GO" id="GO:0016874">
    <property type="term" value="F:ligase activity"/>
    <property type="evidence" value="ECO:0007669"/>
    <property type="project" value="UniProtKB-KW"/>
</dbReference>
<feature type="non-terminal residue" evidence="1">
    <location>
        <position position="198"/>
    </location>
</feature>
<reference evidence="2" key="1">
    <citation type="journal article" date="2019" name="Curr. Biol.">
        <title>Genome Sequence of Striga asiatica Provides Insight into the Evolution of Plant Parasitism.</title>
        <authorList>
            <person name="Yoshida S."/>
            <person name="Kim S."/>
            <person name="Wafula E.K."/>
            <person name="Tanskanen J."/>
            <person name="Kim Y.M."/>
            <person name="Honaas L."/>
            <person name="Yang Z."/>
            <person name="Spallek T."/>
            <person name="Conn C.E."/>
            <person name="Ichihashi Y."/>
            <person name="Cheong K."/>
            <person name="Cui S."/>
            <person name="Der J.P."/>
            <person name="Gundlach H."/>
            <person name="Jiao Y."/>
            <person name="Hori C."/>
            <person name="Ishida J.K."/>
            <person name="Kasahara H."/>
            <person name="Kiba T."/>
            <person name="Kim M.S."/>
            <person name="Koo N."/>
            <person name="Laohavisit A."/>
            <person name="Lee Y.H."/>
            <person name="Lumba S."/>
            <person name="McCourt P."/>
            <person name="Mortimer J.C."/>
            <person name="Mutuku J.M."/>
            <person name="Nomura T."/>
            <person name="Sasaki-Sekimoto Y."/>
            <person name="Seto Y."/>
            <person name="Wang Y."/>
            <person name="Wakatake T."/>
            <person name="Sakakibara H."/>
            <person name="Demura T."/>
            <person name="Yamaguchi S."/>
            <person name="Yoneyama K."/>
            <person name="Manabe R.I."/>
            <person name="Nelson D.C."/>
            <person name="Schulman A.H."/>
            <person name="Timko M.P."/>
            <person name="dePamphilis C.W."/>
            <person name="Choi D."/>
            <person name="Shirasu K."/>
        </authorList>
    </citation>
    <scope>NUCLEOTIDE SEQUENCE [LARGE SCALE GENOMIC DNA]</scope>
    <source>
        <strain evidence="2">cv. UVA1</strain>
    </source>
</reference>
<dbReference type="Proteomes" id="UP000325081">
    <property type="component" value="Unassembled WGS sequence"/>
</dbReference>
<dbReference type="AlphaFoldDB" id="A0A5A7PDB2"/>
<keyword evidence="1" id="KW-0436">Ligase</keyword>
<evidence type="ECO:0000313" key="2">
    <source>
        <dbReference type="Proteomes" id="UP000325081"/>
    </source>
</evidence>
<protein>
    <submittedName>
        <fullName evidence="1">Long-chain-fatty-acid CoA ligase</fullName>
    </submittedName>
</protein>
<name>A0A5A7PDB2_STRAF</name>
<organism evidence="1 2">
    <name type="scientific">Striga asiatica</name>
    <name type="common">Asiatic witchweed</name>
    <name type="synonym">Buchnera asiatica</name>
    <dbReference type="NCBI Taxonomy" id="4170"/>
    <lineage>
        <taxon>Eukaryota</taxon>
        <taxon>Viridiplantae</taxon>
        <taxon>Streptophyta</taxon>
        <taxon>Embryophyta</taxon>
        <taxon>Tracheophyta</taxon>
        <taxon>Spermatophyta</taxon>
        <taxon>Magnoliopsida</taxon>
        <taxon>eudicotyledons</taxon>
        <taxon>Gunneridae</taxon>
        <taxon>Pentapetalae</taxon>
        <taxon>asterids</taxon>
        <taxon>lamiids</taxon>
        <taxon>Lamiales</taxon>
        <taxon>Orobanchaceae</taxon>
        <taxon>Buchnereae</taxon>
        <taxon>Striga</taxon>
    </lineage>
</organism>
<comment type="caution">
    <text evidence="1">The sequence shown here is derived from an EMBL/GenBank/DDBJ whole genome shotgun (WGS) entry which is preliminary data.</text>
</comment>
<dbReference type="EMBL" id="BKCP01004383">
    <property type="protein sequence ID" value="GER30680.1"/>
    <property type="molecule type" value="Genomic_DNA"/>
</dbReference>